<organism evidence="1 2">
    <name type="scientific">Rhynchosporium agropyri</name>
    <dbReference type="NCBI Taxonomy" id="914238"/>
    <lineage>
        <taxon>Eukaryota</taxon>
        <taxon>Fungi</taxon>
        <taxon>Dikarya</taxon>
        <taxon>Ascomycota</taxon>
        <taxon>Pezizomycotina</taxon>
        <taxon>Leotiomycetes</taxon>
        <taxon>Helotiales</taxon>
        <taxon>Ploettnerulaceae</taxon>
        <taxon>Rhynchosporium</taxon>
    </lineage>
</organism>
<name>A0A1E1LT89_9HELO</name>
<dbReference type="PANTHER" id="PTHR24148">
    <property type="entry name" value="ANKYRIN REPEAT DOMAIN-CONTAINING PROTEIN 39 HOMOLOG-RELATED"/>
    <property type="match status" value="1"/>
</dbReference>
<sequence length="344" mass="38882">MLAKNAQFMCGDRSVSGVAFRNFRNSMLDTRLMWVYRGLRSVGELEEPHKELLEHRFIKYLHAARKKQCLYKEDRVYGLLALAPQAISNQINIIYSNDQYHYVEVYQSLAVELVKTMGPQYMLDVAVSVDQTYCTSRACIQGVELDQISEVVDGHAWTQPNLGAGKCGHADQMYHWLDICENLTKRTLRDPQQHPDAFWQTMVAYSPIENLSGFPDHPMRGSAALRPCLIEMRDGGDRTAIPVGDQQASQDRPTHVVRLWPGRVFFSTLGGRVGFADRNIATGGLVCLFFGCHKYYILRPDAGDTHTLRSTAYVQGLMGDAAESLGLFDDEGELRMESKEFKIC</sequence>
<dbReference type="Proteomes" id="UP000178912">
    <property type="component" value="Unassembled WGS sequence"/>
</dbReference>
<dbReference type="PANTHER" id="PTHR24148:SF64">
    <property type="entry name" value="HETEROKARYON INCOMPATIBILITY DOMAIN-CONTAINING PROTEIN"/>
    <property type="match status" value="1"/>
</dbReference>
<evidence type="ECO:0000313" key="2">
    <source>
        <dbReference type="Proteomes" id="UP000178912"/>
    </source>
</evidence>
<dbReference type="EMBL" id="FJUX01000175">
    <property type="protein sequence ID" value="CZT13089.1"/>
    <property type="molecule type" value="Genomic_DNA"/>
</dbReference>
<evidence type="ECO:0000313" key="1">
    <source>
        <dbReference type="EMBL" id="CZT13089.1"/>
    </source>
</evidence>
<gene>
    <name evidence="1" type="ORF">RAG0_16676</name>
</gene>
<dbReference type="AlphaFoldDB" id="A0A1E1LT89"/>
<dbReference type="OrthoDB" id="3556612at2759"/>
<dbReference type="InterPro" id="IPR052895">
    <property type="entry name" value="HetReg/Transcr_Mod"/>
</dbReference>
<protein>
    <recommendedName>
        <fullName evidence="3">Heterokaryon incompatibility domain-containing protein</fullName>
    </recommendedName>
</protein>
<reference evidence="2" key="1">
    <citation type="submission" date="2016-03" db="EMBL/GenBank/DDBJ databases">
        <authorList>
            <person name="Guldener U."/>
        </authorList>
    </citation>
    <scope>NUCLEOTIDE SEQUENCE [LARGE SCALE GENOMIC DNA]</scope>
    <source>
        <strain evidence="2">04CH-RAC-A.6.1</strain>
    </source>
</reference>
<accession>A0A1E1LT89</accession>
<keyword evidence="2" id="KW-1185">Reference proteome</keyword>
<proteinExistence type="predicted"/>
<evidence type="ECO:0008006" key="3">
    <source>
        <dbReference type="Google" id="ProtNLM"/>
    </source>
</evidence>